<dbReference type="PANTHER" id="PTHR43346">
    <property type="entry name" value="LIGAND BINDING DOMAIN PROTEIN, PUTATIVE (AFU_ORTHOLOGUE AFUA_6G14370)-RELATED"/>
    <property type="match status" value="1"/>
</dbReference>
<dbReference type="InterPro" id="IPR052538">
    <property type="entry name" value="Flavonoid_dioxygenase-like"/>
</dbReference>
<dbReference type="EMBL" id="CP049888">
    <property type="protein sequence ID" value="QIL51141.1"/>
    <property type="molecule type" value="Genomic_DNA"/>
</dbReference>
<name>A0A6G8B1D1_9LACO</name>
<reference evidence="2 3" key="1">
    <citation type="submission" date="2020-03" db="EMBL/GenBank/DDBJ databases">
        <title>Weissella sp. nov., isolated from Cybister lewisianus.</title>
        <authorList>
            <person name="Hyun D.-W."/>
            <person name="Bae J.-W."/>
        </authorList>
    </citation>
    <scope>NUCLEOTIDE SEQUENCE [LARGE SCALE GENOMIC DNA]</scope>
    <source>
        <strain evidence="2 3">HDW19</strain>
    </source>
</reference>
<accession>A0A6G8B1D1</accession>
<dbReference type="AlphaFoldDB" id="A0A6G8B1D1"/>
<protein>
    <submittedName>
        <fullName evidence="2">Cupin domain-containing protein</fullName>
    </submittedName>
</protein>
<dbReference type="InterPro" id="IPR011051">
    <property type="entry name" value="RmlC_Cupin_sf"/>
</dbReference>
<gene>
    <name evidence="2" type="ORF">G7084_07465</name>
</gene>
<sequence length="132" mass="14542">MQQFSDTGKTPFIQNMIEMAKQNTNYREAIWTGEEMQVTLMSIPAGHGDIGMEIHPTHDQLLFLAAGTGTVQMGDHKDHITIKKTVKAGDTVIVPKNIWHNITNSGDAPMQVISVYAPVQHPAGIVQEHKPS</sequence>
<proteinExistence type="predicted"/>
<dbReference type="Proteomes" id="UP000500741">
    <property type="component" value="Chromosome"/>
</dbReference>
<feature type="domain" description="Cupin type-2" evidence="1">
    <location>
        <begin position="40"/>
        <end position="116"/>
    </location>
</feature>
<dbReference type="RefSeq" id="WP_166011439.1">
    <property type="nucleotide sequence ID" value="NZ_CP049888.1"/>
</dbReference>
<dbReference type="InterPro" id="IPR013096">
    <property type="entry name" value="Cupin_2"/>
</dbReference>
<dbReference type="InterPro" id="IPR014710">
    <property type="entry name" value="RmlC-like_jellyroll"/>
</dbReference>
<organism evidence="2 3">
    <name type="scientific">Weissella coleopterorum</name>
    <dbReference type="NCBI Taxonomy" id="2714949"/>
    <lineage>
        <taxon>Bacteria</taxon>
        <taxon>Bacillati</taxon>
        <taxon>Bacillota</taxon>
        <taxon>Bacilli</taxon>
        <taxon>Lactobacillales</taxon>
        <taxon>Lactobacillaceae</taxon>
        <taxon>Weissella</taxon>
    </lineage>
</organism>
<dbReference type="PANTHER" id="PTHR43346:SF1">
    <property type="entry name" value="QUERCETIN 2,3-DIOXYGENASE-RELATED"/>
    <property type="match status" value="1"/>
</dbReference>
<dbReference type="CDD" id="cd02223">
    <property type="entry name" value="cupin_Bh2720-like"/>
    <property type="match status" value="1"/>
</dbReference>
<dbReference type="KEGG" id="wco:G7084_07465"/>
<evidence type="ECO:0000313" key="3">
    <source>
        <dbReference type="Proteomes" id="UP000500741"/>
    </source>
</evidence>
<evidence type="ECO:0000313" key="2">
    <source>
        <dbReference type="EMBL" id="QIL51141.1"/>
    </source>
</evidence>
<keyword evidence="3" id="KW-1185">Reference proteome</keyword>
<evidence type="ECO:0000259" key="1">
    <source>
        <dbReference type="Pfam" id="PF07883"/>
    </source>
</evidence>
<dbReference type="Pfam" id="PF07883">
    <property type="entry name" value="Cupin_2"/>
    <property type="match status" value="1"/>
</dbReference>
<dbReference type="SUPFAM" id="SSF51182">
    <property type="entry name" value="RmlC-like cupins"/>
    <property type="match status" value="1"/>
</dbReference>
<dbReference type="Gene3D" id="2.60.120.10">
    <property type="entry name" value="Jelly Rolls"/>
    <property type="match status" value="1"/>
</dbReference>